<evidence type="ECO:0000259" key="7">
    <source>
        <dbReference type="PROSITE" id="PS50250"/>
    </source>
</evidence>
<comment type="subcellular location">
    <subcellularLocation>
        <location evidence="5">Cytoplasm</location>
    </subcellularLocation>
</comment>
<dbReference type="AlphaFoldDB" id="A0A364NF61"/>
<dbReference type="InterPro" id="IPR000717">
    <property type="entry name" value="PCI_dom"/>
</dbReference>
<feature type="domain" description="PCI" evidence="7">
    <location>
        <begin position="860"/>
        <end position="1029"/>
    </location>
</feature>
<dbReference type="SMART" id="SM00088">
    <property type="entry name" value="PINT"/>
    <property type="match status" value="1"/>
</dbReference>
<dbReference type="SUPFAM" id="SSF49777">
    <property type="entry name" value="PEBP-like"/>
    <property type="match status" value="1"/>
</dbReference>
<dbReference type="Gene3D" id="3.90.280.10">
    <property type="entry name" value="PEBP-like"/>
    <property type="match status" value="1"/>
</dbReference>
<dbReference type="InterPro" id="IPR036610">
    <property type="entry name" value="PEBP-like_sf"/>
</dbReference>
<dbReference type="InterPro" id="IPR008914">
    <property type="entry name" value="PEBP"/>
</dbReference>
<feature type="region of interest" description="Disordered" evidence="6">
    <location>
        <begin position="1069"/>
        <end position="1104"/>
    </location>
</feature>
<proteinExistence type="inferred from homology"/>
<name>A0A364NF61_STELY</name>
<dbReference type="GO" id="GO:0071541">
    <property type="term" value="C:eukaryotic translation initiation factor 3 complex, eIF3m"/>
    <property type="evidence" value="ECO:0007669"/>
    <property type="project" value="UniProtKB-UniRule"/>
</dbReference>
<protein>
    <recommendedName>
        <fullName evidence="5">Eukaryotic translation initiation factor 3 subunit M</fullName>
        <shortName evidence="5">eIF3m</shortName>
    </recommendedName>
</protein>
<evidence type="ECO:0000256" key="5">
    <source>
        <dbReference type="HAMAP-Rule" id="MF_03012"/>
    </source>
</evidence>
<dbReference type="Pfam" id="PF18005">
    <property type="entry name" value="eIF3m_C_helix"/>
    <property type="match status" value="1"/>
</dbReference>
<dbReference type="InterPro" id="IPR045237">
    <property type="entry name" value="COPS7/eIF3m"/>
</dbReference>
<dbReference type="GO" id="GO:0033290">
    <property type="term" value="C:eukaryotic 48S preinitiation complex"/>
    <property type="evidence" value="ECO:0007669"/>
    <property type="project" value="UniProtKB-UniRule"/>
</dbReference>
<dbReference type="Proteomes" id="UP000249619">
    <property type="component" value="Unassembled WGS sequence"/>
</dbReference>
<dbReference type="STRING" id="183478.A0A364NF61"/>
<dbReference type="PANTHER" id="PTHR15350:SF2">
    <property type="entry name" value="EUKARYOTIC TRANSLATION INITIATION FACTOR 3 SUBUNIT M"/>
    <property type="match status" value="1"/>
</dbReference>
<organism evidence="8 9">
    <name type="scientific">Stemphylium lycopersici</name>
    <name type="common">Tomato gray leaf spot disease fungus</name>
    <name type="synonym">Thyrospora lycopersici</name>
    <dbReference type="NCBI Taxonomy" id="183478"/>
    <lineage>
        <taxon>Eukaryota</taxon>
        <taxon>Fungi</taxon>
        <taxon>Dikarya</taxon>
        <taxon>Ascomycota</taxon>
        <taxon>Pezizomycotina</taxon>
        <taxon>Dothideomycetes</taxon>
        <taxon>Pleosporomycetidae</taxon>
        <taxon>Pleosporales</taxon>
        <taxon>Pleosporineae</taxon>
        <taxon>Pleosporaceae</taxon>
        <taxon>Stemphylium</taxon>
    </lineage>
</organism>
<comment type="function">
    <text evidence="5">Component of the eukaryotic translation initiation factor 3 (eIF-3) complex, which is involved in protein synthesis of a specialized repertoire of mRNAs and, together with other initiation factors, stimulates binding of mRNA and methionyl-tRNAi to the 40S ribosome. The eIF-3 complex specifically targets and initiates translation of a subset of mRNAs involved in cell proliferation.</text>
</comment>
<evidence type="ECO:0000256" key="6">
    <source>
        <dbReference type="SAM" id="MobiDB-lite"/>
    </source>
</evidence>
<dbReference type="Pfam" id="PF01399">
    <property type="entry name" value="PCI"/>
    <property type="match status" value="1"/>
</dbReference>
<dbReference type="InterPro" id="IPR040750">
    <property type="entry name" value="eIF3m_C_helix"/>
</dbReference>
<accession>A0A364NF61</accession>
<dbReference type="PANTHER" id="PTHR15350">
    <property type="entry name" value="COP9 SIGNALOSOME COMPLEX SUBUNIT 7/DENDRITIC CELL PROTEIN GA17"/>
    <property type="match status" value="1"/>
</dbReference>
<dbReference type="EMBL" id="QGDH01000007">
    <property type="protein sequence ID" value="RAR15902.1"/>
    <property type="molecule type" value="Genomic_DNA"/>
</dbReference>
<feature type="compositionally biased region" description="Basic and acidic residues" evidence="6">
    <location>
        <begin position="1069"/>
        <end position="1082"/>
    </location>
</feature>
<evidence type="ECO:0000256" key="2">
    <source>
        <dbReference type="ARBA" id="ARBA00022490"/>
    </source>
</evidence>
<keyword evidence="9" id="KW-1185">Reference proteome</keyword>
<evidence type="ECO:0000256" key="1">
    <source>
        <dbReference type="ARBA" id="ARBA00008482"/>
    </source>
</evidence>
<reference evidence="9" key="1">
    <citation type="submission" date="2018-05" db="EMBL/GenBank/DDBJ databases">
        <title>Draft genome sequence of Stemphylium lycopersici strain CIDEFI 213.</title>
        <authorList>
            <person name="Medina R."/>
            <person name="Franco M.E.E."/>
            <person name="Lucentini C.G."/>
            <person name="Saparrat M.C.N."/>
            <person name="Balatti P.A."/>
        </authorList>
    </citation>
    <scope>NUCLEOTIDE SEQUENCE [LARGE SCALE GENOMIC DNA]</scope>
    <source>
        <strain evidence="9">CIDEFI 213</strain>
    </source>
</reference>
<gene>
    <name evidence="8" type="ORF">DDE83_000699</name>
</gene>
<evidence type="ECO:0000256" key="4">
    <source>
        <dbReference type="ARBA" id="ARBA00022917"/>
    </source>
</evidence>
<dbReference type="PROSITE" id="PS50250">
    <property type="entry name" value="PCI"/>
    <property type="match status" value="1"/>
</dbReference>
<dbReference type="InterPro" id="IPR027528">
    <property type="entry name" value="eIF3m"/>
</dbReference>
<comment type="caution">
    <text evidence="8">The sequence shown here is derived from an EMBL/GenBank/DDBJ whole genome shotgun (WGS) entry which is preliminary data.</text>
</comment>
<evidence type="ECO:0000313" key="8">
    <source>
        <dbReference type="EMBL" id="RAR15902.1"/>
    </source>
</evidence>
<keyword evidence="2 5" id="KW-0963">Cytoplasm</keyword>
<comment type="similarity">
    <text evidence="5">Belongs to the eIF-3 subunit M family.</text>
</comment>
<dbReference type="GO" id="GO:0001732">
    <property type="term" value="P:formation of cytoplasmic translation initiation complex"/>
    <property type="evidence" value="ECO:0007669"/>
    <property type="project" value="UniProtKB-UniRule"/>
</dbReference>
<comment type="similarity">
    <text evidence="1">Belongs to the CSN7/EIF3M family. CSN7 subfamily.</text>
</comment>
<keyword evidence="4 5" id="KW-0648">Protein biosynthesis</keyword>
<dbReference type="GO" id="GO:0003743">
    <property type="term" value="F:translation initiation factor activity"/>
    <property type="evidence" value="ECO:0007669"/>
    <property type="project" value="UniProtKB-UniRule"/>
</dbReference>
<evidence type="ECO:0000313" key="9">
    <source>
        <dbReference type="Proteomes" id="UP000249619"/>
    </source>
</evidence>
<evidence type="ECO:0000256" key="3">
    <source>
        <dbReference type="ARBA" id="ARBA00022540"/>
    </source>
</evidence>
<sequence>MDPLERQKVPIRERTKTHYQLRFTNGLPPGTDTVDQLEKNPRLPRAPATPKRALPELPPISERKGHWLGKYLDQVSTRSQACNADANVMRNQLDPETEYDHIIRVYSFHRNSEFMAALGYACVFVWLTATPAGAAAIHGGKVIRRGHQRFYETQLNNFHWIYYGSGSEQTKAHVEQINKLHATIWKRAPGTFSQAWDAQSAVILLSSYESILRKMFGAKNDIHPQLKKAWPEWGERLTGWFRSEPTNASQSFGINYPRDYDEILRFGEWLIDFDMDEQRTEEDKVKGHETAEAFILQFNELWFPRCLHFLGRAILLTCVPKKIRRKQRLEDPNPLLEYLVQNAFRLMMNFGDAQPDPALPEFEDFYHDLETRDMSRLDALHTAKRDAQEVFLNRVLLFDCPAPAATMLRFHPLTALLYLTALSSVAAIDTIARSSKNCIVYAVMDKVLPEQDDQHMVRRRVVYDTTKNMMQYDQVLYSIGWMWSNEKAGDYLGGYLKSKAGYGMHDGSPWRQGFMLFMLYMQSKDLTQRAPVIGLTNTTLSGKYILAMIDIDGSQNGRPATVLHALLQDYTPSGTVKNGTSVLTTTATGPSSYFGPAPPAGAPPTHRYVFLLHEQPANFAVPAAHRQAVSSRFNIDWPKFITDAGLKAPIAGNYLQVKSGDNTKRRVTMPGAKTTLLIEGTFEELTDEFAQYVDSLKKSQGDESANLQGESAELLKENKKDEVLKKLVVGSQALNQAPEKEFIAAYNLLIHLVNQSPNVSMYLPKMCQNLSAPISSSPQNGGGLALSILSTIFNTTAPNSETRYHVLLAILRVIRATSNFETLRPQLKQLDSWLASWETNDEDARKLYLAVSDVASDAGESTQAYTYLLRALRTFPSEQASAPEARELSLRALKSALTHPTHFDFQDLTGLDSIQALRNSDPVYFQLLEIFNSDLLDDFNDFKDEHDGWVEESGLDGAALNRKMRLLTLASMAASAGQARSLPYEKIAKGLQVPSEDVEMWVIDVIRAGLVEGKLSQLNQTFLIHRSTYRVFGDNQWREVASRLDLWRNSLQGVLQVIQQEKQRFIQEKEDEANKADQKADMASRFGGRGGQRKQQRTIDEDMD</sequence>
<keyword evidence="3 5" id="KW-0396">Initiation factor</keyword>
<dbReference type="HAMAP" id="MF_03012">
    <property type="entry name" value="eIF3m"/>
    <property type="match status" value="1"/>
</dbReference>
<feature type="region of interest" description="Disordered" evidence="6">
    <location>
        <begin position="22"/>
        <end position="59"/>
    </location>
</feature>
<comment type="subunit">
    <text evidence="5">Component of the eukaryotic translation initiation factor 3 (eIF-3) complex.</text>
</comment>
<dbReference type="GO" id="GO:0016282">
    <property type="term" value="C:eukaryotic 43S preinitiation complex"/>
    <property type="evidence" value="ECO:0007669"/>
    <property type="project" value="UniProtKB-UniRule"/>
</dbReference>
<dbReference type="Pfam" id="PF01161">
    <property type="entry name" value="PBP"/>
    <property type="match status" value="1"/>
</dbReference>